<dbReference type="EMBL" id="MFGB01000020">
    <property type="protein sequence ID" value="OGF25777.1"/>
    <property type="molecule type" value="Genomic_DNA"/>
</dbReference>
<accession>A0A1F5SGD0</accession>
<protein>
    <submittedName>
        <fullName evidence="2">Uncharacterized protein</fullName>
    </submittedName>
</protein>
<keyword evidence="1" id="KW-0472">Membrane</keyword>
<keyword evidence="1" id="KW-0812">Transmembrane</keyword>
<keyword evidence="1" id="KW-1133">Transmembrane helix</keyword>
<name>A0A1F5SGD0_9BACT</name>
<comment type="caution">
    <text evidence="2">The sequence shown here is derived from an EMBL/GenBank/DDBJ whole genome shotgun (WGS) entry which is preliminary data.</text>
</comment>
<gene>
    <name evidence="2" type="ORF">A2227_01080</name>
</gene>
<evidence type="ECO:0000313" key="3">
    <source>
        <dbReference type="Proteomes" id="UP000178367"/>
    </source>
</evidence>
<evidence type="ECO:0000256" key="1">
    <source>
        <dbReference type="SAM" id="Phobius"/>
    </source>
</evidence>
<dbReference type="AlphaFoldDB" id="A0A1F5SGD0"/>
<evidence type="ECO:0000313" key="2">
    <source>
        <dbReference type="EMBL" id="OGF25777.1"/>
    </source>
</evidence>
<feature type="transmembrane region" description="Helical" evidence="1">
    <location>
        <begin position="37"/>
        <end position="61"/>
    </location>
</feature>
<proteinExistence type="predicted"/>
<organism evidence="2 3">
    <name type="scientific">Candidatus Falkowbacteria bacterium RIFOXYA2_FULL_47_19</name>
    <dbReference type="NCBI Taxonomy" id="1797994"/>
    <lineage>
        <taxon>Bacteria</taxon>
        <taxon>Candidatus Falkowiibacteriota</taxon>
    </lineage>
</organism>
<dbReference type="Proteomes" id="UP000178367">
    <property type="component" value="Unassembled WGS sequence"/>
</dbReference>
<sequence length="107" mass="12292">MNAVASISRTDTLFIGHISWRYYNKIKKKAMEQEFSWSGFLLSMSIAFFIVAGGAFSLNLLHTSIQKSRILNQHNNIYILENSSENYLQVDLLSEKLDNLRSFARNA</sequence>
<reference evidence="2 3" key="1">
    <citation type="journal article" date="2016" name="Nat. Commun.">
        <title>Thousands of microbial genomes shed light on interconnected biogeochemical processes in an aquifer system.</title>
        <authorList>
            <person name="Anantharaman K."/>
            <person name="Brown C.T."/>
            <person name="Hug L.A."/>
            <person name="Sharon I."/>
            <person name="Castelle C.J."/>
            <person name="Probst A.J."/>
            <person name="Thomas B.C."/>
            <person name="Singh A."/>
            <person name="Wilkins M.J."/>
            <person name="Karaoz U."/>
            <person name="Brodie E.L."/>
            <person name="Williams K.H."/>
            <person name="Hubbard S.S."/>
            <person name="Banfield J.F."/>
        </authorList>
    </citation>
    <scope>NUCLEOTIDE SEQUENCE [LARGE SCALE GENOMIC DNA]</scope>
</reference>